<protein>
    <submittedName>
        <fullName evidence="1">Uncharacterized protein</fullName>
    </submittedName>
</protein>
<organism evidence="1 2">
    <name type="scientific">Longispora fulva</name>
    <dbReference type="NCBI Taxonomy" id="619741"/>
    <lineage>
        <taxon>Bacteria</taxon>
        <taxon>Bacillati</taxon>
        <taxon>Actinomycetota</taxon>
        <taxon>Actinomycetes</taxon>
        <taxon>Micromonosporales</taxon>
        <taxon>Micromonosporaceae</taxon>
        <taxon>Longispora</taxon>
    </lineage>
</organism>
<name>A0A8J7GPP1_9ACTN</name>
<comment type="caution">
    <text evidence="1">The sequence shown here is derived from an EMBL/GenBank/DDBJ whole genome shotgun (WGS) entry which is preliminary data.</text>
</comment>
<dbReference type="EMBL" id="JADOUF010000001">
    <property type="protein sequence ID" value="MBG6136664.1"/>
    <property type="molecule type" value="Genomic_DNA"/>
</dbReference>
<dbReference type="Gene3D" id="2.130.10.10">
    <property type="entry name" value="YVTN repeat-like/Quinoprotein amine dehydrogenase"/>
    <property type="match status" value="1"/>
</dbReference>
<dbReference type="AlphaFoldDB" id="A0A8J7GPP1"/>
<evidence type="ECO:0000313" key="2">
    <source>
        <dbReference type="Proteomes" id="UP000622552"/>
    </source>
</evidence>
<dbReference type="SUPFAM" id="SSF50969">
    <property type="entry name" value="YVTN repeat-like/Quinoprotein amine dehydrogenase"/>
    <property type="match status" value="1"/>
</dbReference>
<reference evidence="1" key="1">
    <citation type="submission" date="2020-11" db="EMBL/GenBank/DDBJ databases">
        <title>Sequencing the genomes of 1000 actinobacteria strains.</title>
        <authorList>
            <person name="Klenk H.-P."/>
        </authorList>
    </citation>
    <scope>NUCLEOTIDE SEQUENCE</scope>
    <source>
        <strain evidence="1">DSM 45356</strain>
    </source>
</reference>
<dbReference type="RefSeq" id="WP_197003610.1">
    <property type="nucleotide sequence ID" value="NZ_BONS01000016.1"/>
</dbReference>
<sequence>MTPRLLARLRADLVHVHDLTAPPLPGTHLSEPAATFPVPSGDHPEGCAASPDLTRAVYSTADAVVCLASDGRTVWRHPVEPTPDNSYSIRTSCAFTADGTVVWVCRPHPAEDVWLALDAASGTPRGRFVLGTAGHGGEHHAHPGGTDMLLDVGEGQDGTVIFRGRLTGSAVELLPYPWADRVLIDLAPDGRSFLTVDHAQEDVALHSYPDGEVQWRCDAAAFGPDLEDAYVEWNGGYLDTDTVVVTISHADGYRHHRVAAGTGLVLGPLETPSLDEYDLRPLGDGSWLTTDGGGHLWRHS</sequence>
<dbReference type="InterPro" id="IPR015943">
    <property type="entry name" value="WD40/YVTN_repeat-like_dom_sf"/>
</dbReference>
<keyword evidence="2" id="KW-1185">Reference proteome</keyword>
<gene>
    <name evidence="1" type="ORF">IW245_002858</name>
</gene>
<proteinExistence type="predicted"/>
<evidence type="ECO:0000313" key="1">
    <source>
        <dbReference type="EMBL" id="MBG6136664.1"/>
    </source>
</evidence>
<dbReference type="InterPro" id="IPR011044">
    <property type="entry name" value="Quino_amine_DH_bsu"/>
</dbReference>
<dbReference type="Proteomes" id="UP000622552">
    <property type="component" value="Unassembled WGS sequence"/>
</dbReference>
<accession>A0A8J7GPP1</accession>